<proteinExistence type="predicted"/>
<sequence>MIPDEDTEQTPVVTDLGGATALSYRKARNIAARIYKKADADDKKIISGMISDCEFTEEWLVTGRRPGNKRGIERRAAYQREQLVDPLKMQAYVSNSKAGSPSNLTDWQRFQIQDALSRLSERERECYVMAHGECFSFGEIGNMLGISKGSVEEYVQRAQRKITEDLNFSLFLI</sequence>
<dbReference type="Pfam" id="PF08281">
    <property type="entry name" value="Sigma70_r4_2"/>
    <property type="match status" value="1"/>
</dbReference>
<protein>
    <submittedName>
        <fullName evidence="2">ECF subfamily RNA polymerase sigma-24 subunit</fullName>
    </submittedName>
</protein>
<evidence type="ECO:0000313" key="2">
    <source>
        <dbReference type="EMBL" id="SUA67430.1"/>
    </source>
</evidence>
<name>A0A378XTS6_PAEPO</name>
<dbReference type="GO" id="GO:0016987">
    <property type="term" value="F:sigma factor activity"/>
    <property type="evidence" value="ECO:0007669"/>
    <property type="project" value="InterPro"/>
</dbReference>
<reference evidence="2 3" key="1">
    <citation type="submission" date="2018-06" db="EMBL/GenBank/DDBJ databases">
        <authorList>
            <consortium name="Pathogen Informatics"/>
            <person name="Doyle S."/>
        </authorList>
    </citation>
    <scope>NUCLEOTIDE SEQUENCE [LARGE SCALE GENOMIC DNA]</scope>
    <source>
        <strain evidence="2 3">NCTC10343</strain>
    </source>
</reference>
<accession>A0A378XTS6</accession>
<dbReference type="SUPFAM" id="SSF88659">
    <property type="entry name" value="Sigma3 and sigma4 domains of RNA polymerase sigma factors"/>
    <property type="match status" value="1"/>
</dbReference>
<dbReference type="GO" id="GO:0006352">
    <property type="term" value="P:DNA-templated transcription initiation"/>
    <property type="evidence" value="ECO:0007669"/>
    <property type="project" value="InterPro"/>
</dbReference>
<dbReference type="InterPro" id="IPR036388">
    <property type="entry name" value="WH-like_DNA-bd_sf"/>
</dbReference>
<dbReference type="GeneID" id="93350082"/>
<dbReference type="InterPro" id="IPR013324">
    <property type="entry name" value="RNA_pol_sigma_r3/r4-like"/>
</dbReference>
<feature type="domain" description="RNA polymerase sigma factor 70 region 4 type 2" evidence="1">
    <location>
        <begin position="110"/>
        <end position="161"/>
    </location>
</feature>
<evidence type="ECO:0000259" key="1">
    <source>
        <dbReference type="Pfam" id="PF08281"/>
    </source>
</evidence>
<evidence type="ECO:0000313" key="3">
    <source>
        <dbReference type="Proteomes" id="UP000254400"/>
    </source>
</evidence>
<dbReference type="NCBIfam" id="NF005385">
    <property type="entry name" value="PRK06930.1"/>
    <property type="match status" value="1"/>
</dbReference>
<dbReference type="CDD" id="cd06171">
    <property type="entry name" value="Sigma70_r4"/>
    <property type="match status" value="1"/>
</dbReference>
<gene>
    <name evidence="2" type="ORF">NCTC10343_01286</name>
</gene>
<dbReference type="RefSeq" id="WP_019686479.1">
    <property type="nucleotide sequence ID" value="NZ_CP036496.1"/>
</dbReference>
<dbReference type="AlphaFoldDB" id="A0A378XTS6"/>
<dbReference type="Gene3D" id="1.10.10.10">
    <property type="entry name" value="Winged helix-like DNA-binding domain superfamily/Winged helix DNA-binding domain"/>
    <property type="match status" value="1"/>
</dbReference>
<dbReference type="Proteomes" id="UP000254400">
    <property type="component" value="Unassembled WGS sequence"/>
</dbReference>
<dbReference type="InterPro" id="IPR013249">
    <property type="entry name" value="RNA_pol_sigma70_r4_t2"/>
</dbReference>
<dbReference type="EMBL" id="UGSC01000001">
    <property type="protein sequence ID" value="SUA67430.1"/>
    <property type="molecule type" value="Genomic_DNA"/>
</dbReference>
<organism evidence="2 3">
    <name type="scientific">Paenibacillus polymyxa</name>
    <name type="common">Bacillus polymyxa</name>
    <dbReference type="NCBI Taxonomy" id="1406"/>
    <lineage>
        <taxon>Bacteria</taxon>
        <taxon>Bacillati</taxon>
        <taxon>Bacillota</taxon>
        <taxon>Bacilli</taxon>
        <taxon>Bacillales</taxon>
        <taxon>Paenibacillaceae</taxon>
        <taxon>Paenibacillus</taxon>
    </lineage>
</organism>
<dbReference type="GO" id="GO:0003677">
    <property type="term" value="F:DNA binding"/>
    <property type="evidence" value="ECO:0007669"/>
    <property type="project" value="InterPro"/>
</dbReference>